<evidence type="ECO:0000313" key="2">
    <source>
        <dbReference type="EMBL" id="AYD47520.1"/>
    </source>
</evidence>
<dbReference type="GO" id="GO:0016787">
    <property type="term" value="F:hydrolase activity"/>
    <property type="evidence" value="ECO:0007669"/>
    <property type="project" value="UniProtKB-KW"/>
</dbReference>
<feature type="domain" description="Serine aminopeptidase S33" evidence="1">
    <location>
        <begin position="22"/>
        <end position="223"/>
    </location>
</feature>
<dbReference type="Gene3D" id="3.40.50.1820">
    <property type="entry name" value="alpha/beta hydrolase"/>
    <property type="match status" value="1"/>
</dbReference>
<dbReference type="InterPro" id="IPR029058">
    <property type="entry name" value="AB_hydrolase_fold"/>
</dbReference>
<keyword evidence="2" id="KW-0378">Hydrolase</keyword>
<organism evidence="2 3">
    <name type="scientific">Arachidicoccus soli</name>
    <dbReference type="NCBI Taxonomy" id="2341117"/>
    <lineage>
        <taxon>Bacteria</taxon>
        <taxon>Pseudomonadati</taxon>
        <taxon>Bacteroidota</taxon>
        <taxon>Chitinophagia</taxon>
        <taxon>Chitinophagales</taxon>
        <taxon>Chitinophagaceae</taxon>
        <taxon>Arachidicoccus</taxon>
    </lineage>
</organism>
<evidence type="ECO:0000259" key="1">
    <source>
        <dbReference type="Pfam" id="PF12146"/>
    </source>
</evidence>
<dbReference type="OrthoDB" id="252464at2"/>
<dbReference type="RefSeq" id="WP_119986732.1">
    <property type="nucleotide sequence ID" value="NZ_CP032489.1"/>
</dbReference>
<dbReference type="Pfam" id="PF12146">
    <property type="entry name" value="Hydrolase_4"/>
    <property type="match status" value="1"/>
</dbReference>
<proteinExistence type="predicted"/>
<dbReference type="PANTHER" id="PTHR43798">
    <property type="entry name" value="MONOACYLGLYCEROL LIPASE"/>
    <property type="match status" value="1"/>
</dbReference>
<dbReference type="InterPro" id="IPR022742">
    <property type="entry name" value="Hydrolase_4"/>
</dbReference>
<dbReference type="InterPro" id="IPR050266">
    <property type="entry name" value="AB_hydrolase_sf"/>
</dbReference>
<name>A0A386HPU7_9BACT</name>
<sequence>MYKSFFHQQTEVFYQKLGRGARTVMLIHGFPEDGSIFQYQCDFLKENYTVLVLDLPGSGKSSYNKELKSVEDFAELIRGVLQEEKIERCFLLGHSMGGYIALAFAEKYSKHLLGLGLIHSTGFADSDEKKDNRKRAIGFMEQYGGASFLKTMIPDLFGKAFKEAHQAVIDEMIEKGRNFETKALQQYYSIMLLRKERTYVLKEINVPVLFIAGEADKAIPLKDILQQVVMPDIAIIKILSKAAHMGFLEESSTVNDAIGQLVGFM</sequence>
<dbReference type="KEGG" id="ark:D6B99_07835"/>
<dbReference type="SUPFAM" id="SSF53474">
    <property type="entry name" value="alpha/beta-Hydrolases"/>
    <property type="match status" value="1"/>
</dbReference>
<reference evidence="2 3" key="1">
    <citation type="submission" date="2018-09" db="EMBL/GenBank/DDBJ databases">
        <title>Arachidicoccus sp. nov., a bacterium isolated from soil.</title>
        <authorList>
            <person name="Weon H.-Y."/>
            <person name="Kwon S.-W."/>
            <person name="Lee S.A."/>
        </authorList>
    </citation>
    <scope>NUCLEOTIDE SEQUENCE [LARGE SCALE GENOMIC DNA]</scope>
    <source>
        <strain evidence="2 3">KIS59-12</strain>
    </source>
</reference>
<evidence type="ECO:0000313" key="3">
    <source>
        <dbReference type="Proteomes" id="UP000266118"/>
    </source>
</evidence>
<keyword evidence="3" id="KW-1185">Reference proteome</keyword>
<gene>
    <name evidence="2" type="ORF">D6B99_07835</name>
</gene>
<dbReference type="Proteomes" id="UP000266118">
    <property type="component" value="Chromosome"/>
</dbReference>
<dbReference type="AlphaFoldDB" id="A0A386HPU7"/>
<dbReference type="EMBL" id="CP032489">
    <property type="protein sequence ID" value="AYD47520.1"/>
    <property type="molecule type" value="Genomic_DNA"/>
</dbReference>
<dbReference type="PANTHER" id="PTHR43798:SF33">
    <property type="entry name" value="HYDROLASE, PUTATIVE (AFU_ORTHOLOGUE AFUA_2G14860)-RELATED"/>
    <property type="match status" value="1"/>
</dbReference>
<accession>A0A386HPU7</accession>
<dbReference type="InterPro" id="IPR000073">
    <property type="entry name" value="AB_hydrolase_1"/>
</dbReference>
<dbReference type="PRINTS" id="PR00111">
    <property type="entry name" value="ABHYDROLASE"/>
</dbReference>
<protein>
    <submittedName>
        <fullName evidence="2">Alpha/beta hydrolase</fullName>
    </submittedName>
</protein>
<dbReference type="GO" id="GO:0016020">
    <property type="term" value="C:membrane"/>
    <property type="evidence" value="ECO:0007669"/>
    <property type="project" value="TreeGrafter"/>
</dbReference>